<dbReference type="Proteomes" id="UP000015101">
    <property type="component" value="Unassembled WGS sequence"/>
</dbReference>
<evidence type="ECO:0000313" key="3">
    <source>
        <dbReference type="Proteomes" id="UP000015101"/>
    </source>
</evidence>
<gene>
    <name evidence="2" type="primary">20206546</name>
    <name evidence="1" type="ORF">HELRODRAFT_177971</name>
</gene>
<dbReference type="AlphaFoldDB" id="T1FCJ7"/>
<reference evidence="3" key="1">
    <citation type="submission" date="2012-12" db="EMBL/GenBank/DDBJ databases">
        <authorList>
            <person name="Hellsten U."/>
            <person name="Grimwood J."/>
            <person name="Chapman J.A."/>
            <person name="Shapiro H."/>
            <person name="Aerts A."/>
            <person name="Otillar R.P."/>
            <person name="Terry A.Y."/>
            <person name="Boore J.L."/>
            <person name="Simakov O."/>
            <person name="Marletaz F."/>
            <person name="Cho S.-J."/>
            <person name="Edsinger-Gonzales E."/>
            <person name="Havlak P."/>
            <person name="Kuo D.-H."/>
            <person name="Larsson T."/>
            <person name="Lv J."/>
            <person name="Arendt D."/>
            <person name="Savage R."/>
            <person name="Osoegawa K."/>
            <person name="de Jong P."/>
            <person name="Lindberg D.R."/>
            <person name="Seaver E.C."/>
            <person name="Weisblat D.A."/>
            <person name="Putnam N.H."/>
            <person name="Grigoriev I.V."/>
            <person name="Rokhsar D.S."/>
        </authorList>
    </citation>
    <scope>NUCLEOTIDE SEQUENCE</scope>
</reference>
<proteinExistence type="predicted"/>
<accession>T1FCJ7</accession>
<dbReference type="GeneID" id="20206546"/>
<dbReference type="EMBL" id="KB097336">
    <property type="protein sequence ID" value="ESN97540.1"/>
    <property type="molecule type" value="Genomic_DNA"/>
</dbReference>
<reference evidence="1 3" key="2">
    <citation type="journal article" date="2013" name="Nature">
        <title>Insights into bilaterian evolution from three spiralian genomes.</title>
        <authorList>
            <person name="Simakov O."/>
            <person name="Marletaz F."/>
            <person name="Cho S.J."/>
            <person name="Edsinger-Gonzales E."/>
            <person name="Havlak P."/>
            <person name="Hellsten U."/>
            <person name="Kuo D.H."/>
            <person name="Larsson T."/>
            <person name="Lv J."/>
            <person name="Arendt D."/>
            <person name="Savage R."/>
            <person name="Osoegawa K."/>
            <person name="de Jong P."/>
            <person name="Grimwood J."/>
            <person name="Chapman J.A."/>
            <person name="Shapiro H."/>
            <person name="Aerts A."/>
            <person name="Otillar R.P."/>
            <person name="Terry A.Y."/>
            <person name="Boore J.L."/>
            <person name="Grigoriev I.V."/>
            <person name="Lindberg D.R."/>
            <person name="Seaver E.C."/>
            <person name="Weisblat D.A."/>
            <person name="Putnam N.H."/>
            <person name="Rokhsar D.S."/>
        </authorList>
    </citation>
    <scope>NUCLEOTIDE SEQUENCE</scope>
</reference>
<sequence>MPDDAHTFDRWLLSLNHHFMVLNFSNPKLYYQHLGSSGLISKTLERGLMQGFQAYDIWTSNSASGTYMRRANENKLFKNSDLYSFVTLDYVKDCISKPHIQRSDSENMLTVKINVYLEKENPARLERISKRDVSEDIEIKNFLWANSPPANMLTDEHIKVKSPGIFHFSLVQLAGETKTSASCKVQFHSKAISSFAKLNINRQHI</sequence>
<name>T1FCJ7_HELRO</name>
<evidence type="ECO:0000313" key="2">
    <source>
        <dbReference type="EnsemblMetazoa" id="HelroP177971"/>
    </source>
</evidence>
<dbReference type="HOGENOM" id="CLU_1338868_0_0_1"/>
<keyword evidence="3" id="KW-1185">Reference proteome</keyword>
<dbReference type="CTD" id="20206546"/>
<dbReference type="EMBL" id="AMQM01006266">
    <property type="status" value="NOT_ANNOTATED_CDS"/>
    <property type="molecule type" value="Genomic_DNA"/>
</dbReference>
<evidence type="ECO:0000313" key="1">
    <source>
        <dbReference type="EMBL" id="ESN97540.1"/>
    </source>
</evidence>
<dbReference type="EnsemblMetazoa" id="HelroT177971">
    <property type="protein sequence ID" value="HelroP177971"/>
    <property type="gene ID" value="HelroG177971"/>
</dbReference>
<dbReference type="InParanoid" id="T1FCJ7"/>
<reference evidence="2" key="3">
    <citation type="submission" date="2015-06" db="UniProtKB">
        <authorList>
            <consortium name="EnsemblMetazoa"/>
        </authorList>
    </citation>
    <scope>IDENTIFICATION</scope>
</reference>
<protein>
    <submittedName>
        <fullName evidence="1 2">Uncharacterized protein</fullName>
    </submittedName>
</protein>
<organism evidence="2 3">
    <name type="scientific">Helobdella robusta</name>
    <name type="common">Californian leech</name>
    <dbReference type="NCBI Taxonomy" id="6412"/>
    <lineage>
        <taxon>Eukaryota</taxon>
        <taxon>Metazoa</taxon>
        <taxon>Spiralia</taxon>
        <taxon>Lophotrochozoa</taxon>
        <taxon>Annelida</taxon>
        <taxon>Clitellata</taxon>
        <taxon>Hirudinea</taxon>
        <taxon>Rhynchobdellida</taxon>
        <taxon>Glossiphoniidae</taxon>
        <taxon>Helobdella</taxon>
    </lineage>
</organism>
<dbReference type="RefSeq" id="XP_009024366.1">
    <property type="nucleotide sequence ID" value="XM_009026118.1"/>
</dbReference>
<dbReference type="KEGG" id="hro:HELRODRAFT_177971"/>